<dbReference type="PROSITE" id="PS51257">
    <property type="entry name" value="PROKAR_LIPOPROTEIN"/>
    <property type="match status" value="1"/>
</dbReference>
<evidence type="ECO:0000313" key="2">
    <source>
        <dbReference type="Proteomes" id="UP000193577"/>
    </source>
</evidence>
<reference evidence="1 2" key="1">
    <citation type="submission" date="2017-04" db="EMBL/GenBank/DDBJ databases">
        <title>The new phylogeny of genus Mycobacterium.</title>
        <authorList>
            <person name="Tortoli E."/>
            <person name="Trovato A."/>
            <person name="Cirillo D.M."/>
        </authorList>
    </citation>
    <scope>NUCLEOTIDE SEQUENCE [LARGE SCALE GENOMIC DNA]</scope>
    <source>
        <strain evidence="1 2">KCTC 19819</strain>
    </source>
</reference>
<dbReference type="Pfam" id="PF18702">
    <property type="entry name" value="DUF5642"/>
    <property type="match status" value="1"/>
</dbReference>
<dbReference type="EMBL" id="NCXO01000068">
    <property type="protein sequence ID" value="OSC25591.1"/>
    <property type="molecule type" value="Genomic_DNA"/>
</dbReference>
<name>A0A7I7SIE2_9MYCO</name>
<dbReference type="Proteomes" id="UP000193577">
    <property type="component" value="Unassembled WGS sequence"/>
</dbReference>
<dbReference type="OrthoDB" id="4637146at2"/>
<dbReference type="AlphaFoldDB" id="A0A7I7SIE2"/>
<dbReference type="RefSeq" id="WP_069391400.1">
    <property type="nucleotide sequence ID" value="NZ_AP022594.1"/>
</dbReference>
<sequence>MLKRSGVWVMIAACWLTACSWRSEPELTSADIGKIVDLKGDFGPGYEVKDIAKTGIDPKLLAERKLPEGLNFEPSACEDFAVGQKVPDGVEGNMAAVTAEGQGNRFIVIALETSEPVPFREPSHGCKKVGFAGKGLRGVIEAVDAPHIKGTKTLGVHRILQASMRGKTRTGELYDYSAHFGTYQVIVTANPLVIPNQPVADVDIDRAKELLTHAVAAITG</sequence>
<protein>
    <submittedName>
        <fullName evidence="1">Uncharacterized protein</fullName>
    </submittedName>
</protein>
<gene>
    <name evidence="1" type="ORF">B8W67_18875</name>
</gene>
<keyword evidence="2" id="KW-1185">Reference proteome</keyword>
<dbReference type="InterPro" id="IPR041313">
    <property type="entry name" value="DUF5642"/>
</dbReference>
<evidence type="ECO:0000313" key="1">
    <source>
        <dbReference type="EMBL" id="OSC25591.1"/>
    </source>
</evidence>
<comment type="caution">
    <text evidence="1">The sequence shown here is derived from an EMBL/GenBank/DDBJ whole genome shotgun (WGS) entry which is preliminary data.</text>
</comment>
<proteinExistence type="predicted"/>
<organism evidence="1 2">
    <name type="scientific">Mycolicibacillus koreensis</name>
    <dbReference type="NCBI Taxonomy" id="1069220"/>
    <lineage>
        <taxon>Bacteria</taxon>
        <taxon>Bacillati</taxon>
        <taxon>Actinomycetota</taxon>
        <taxon>Actinomycetes</taxon>
        <taxon>Mycobacteriales</taxon>
        <taxon>Mycobacteriaceae</taxon>
        <taxon>Mycolicibacillus</taxon>
    </lineage>
</organism>
<accession>A0A7I7SIE2</accession>